<evidence type="ECO:0000313" key="5">
    <source>
        <dbReference type="EMBL" id="EFX96792.1"/>
    </source>
</evidence>
<evidence type="ECO:0000256" key="3">
    <source>
        <dbReference type="ARBA" id="ARBA00035294"/>
    </source>
</evidence>
<proteinExistence type="inferred from homology"/>
<comment type="function">
    <text evidence="2 4">Binds together with bS18 to 16S ribosomal RNA.</text>
</comment>
<evidence type="ECO:0000256" key="2">
    <source>
        <dbReference type="ARBA" id="ARBA00035104"/>
    </source>
</evidence>
<keyword evidence="4" id="KW-0699">rRNA-binding</keyword>
<dbReference type="PANTHER" id="PTHR21011">
    <property type="entry name" value="MITOCHONDRIAL 28S RIBOSOMAL PROTEIN S6"/>
    <property type="match status" value="1"/>
</dbReference>
<reference evidence="5 6" key="1">
    <citation type="submission" date="2011-01" db="EMBL/GenBank/DDBJ databases">
        <authorList>
            <person name="Muzny D."/>
            <person name="Qin X."/>
            <person name="Buhay C."/>
            <person name="Dugan-Rocha S."/>
            <person name="Ding Y."/>
            <person name="Chen G."/>
            <person name="Hawes A."/>
            <person name="Holder M."/>
            <person name="Jhangiani S."/>
            <person name="Johnson A."/>
            <person name="Khan Z."/>
            <person name="Li Z."/>
            <person name="Liu W."/>
            <person name="Liu X."/>
            <person name="Perez L."/>
            <person name="Shen H."/>
            <person name="Wang Q."/>
            <person name="Watt J."/>
            <person name="Xi L."/>
            <person name="Xin Y."/>
            <person name="Zhou J."/>
            <person name="Deng J."/>
            <person name="Jiang H."/>
            <person name="Liu Y."/>
            <person name="Qu J."/>
            <person name="Song X.-Z."/>
            <person name="Zhang L."/>
            <person name="Villasana D."/>
            <person name="Johnson A."/>
            <person name="Liu J."/>
            <person name="Liyanage D."/>
            <person name="Lorensuhewa L."/>
            <person name="Robinson T."/>
            <person name="Song A."/>
            <person name="Song B.-B."/>
            <person name="Dinh H."/>
            <person name="Thornton R."/>
            <person name="Coyle M."/>
            <person name="Francisco L."/>
            <person name="Jackson L."/>
            <person name="Javaid M."/>
            <person name="Korchina V."/>
            <person name="Kovar C."/>
            <person name="Mata R."/>
            <person name="Mathew T."/>
            <person name="Ngo R."/>
            <person name="Nguyen L."/>
            <person name="Nguyen N."/>
            <person name="Okwuonu G."/>
            <person name="Ongeri F."/>
            <person name="Pham C."/>
            <person name="Simmons D."/>
            <person name="Wilczek-Boney K."/>
            <person name="Hale W."/>
            <person name="Jakkamsetti A."/>
            <person name="Pham P."/>
            <person name="Ruth R."/>
            <person name="San Lucas F."/>
            <person name="Warren J."/>
            <person name="Zhang J."/>
            <person name="Zhao Z."/>
            <person name="Zhou C."/>
            <person name="Zhu D."/>
            <person name="Lee S."/>
            <person name="Bess C."/>
            <person name="Blankenburg K."/>
            <person name="Forbes L."/>
            <person name="Fu Q."/>
            <person name="Gubbala S."/>
            <person name="Hirani K."/>
            <person name="Jayaseelan J.C."/>
            <person name="Lara F."/>
            <person name="Munidasa M."/>
            <person name="Palculict T."/>
            <person name="Patil S."/>
            <person name="Pu L.-L."/>
            <person name="Saada N."/>
            <person name="Tang L."/>
            <person name="Weissenberger G."/>
            <person name="Zhu Y."/>
            <person name="Hemphill L."/>
            <person name="Shang Y."/>
            <person name="Youmans B."/>
            <person name="Ayvaz T."/>
            <person name="Ross M."/>
            <person name="Santibanez J."/>
            <person name="Aqrawi P."/>
            <person name="Gross S."/>
            <person name="Joshi V."/>
            <person name="Fowler G."/>
            <person name="Nazareth L."/>
            <person name="Reid J."/>
            <person name="Worley K."/>
            <person name="Petrosino J."/>
            <person name="Highlander S."/>
            <person name="Gibbs R."/>
        </authorList>
    </citation>
    <scope>NUCLEOTIDE SEQUENCE [LARGE SCALE GENOMIC DNA]</scope>
    <source>
        <strain evidence="5 6">ATCC 49124</strain>
    </source>
</reference>
<dbReference type="InterPro" id="IPR035980">
    <property type="entry name" value="Ribosomal_bS6_sf"/>
</dbReference>
<evidence type="ECO:0000313" key="6">
    <source>
        <dbReference type="Proteomes" id="UP000003697"/>
    </source>
</evidence>
<keyword evidence="4" id="KW-0694">RNA-binding</keyword>
<dbReference type="GO" id="GO:0005840">
    <property type="term" value="C:ribosome"/>
    <property type="evidence" value="ECO:0007669"/>
    <property type="project" value="UniProtKB-KW"/>
</dbReference>
<accession>A0ABN0CIE9</accession>
<dbReference type="Pfam" id="PF01250">
    <property type="entry name" value="Ribosomal_S6"/>
    <property type="match status" value="1"/>
</dbReference>
<dbReference type="PANTHER" id="PTHR21011:SF1">
    <property type="entry name" value="SMALL RIBOSOMAL SUBUNIT PROTEIN BS6M"/>
    <property type="match status" value="1"/>
</dbReference>
<evidence type="ECO:0000256" key="4">
    <source>
        <dbReference type="HAMAP-Rule" id="MF_00360"/>
    </source>
</evidence>
<dbReference type="Gene3D" id="3.30.70.60">
    <property type="match status" value="1"/>
</dbReference>
<dbReference type="InterPro" id="IPR000529">
    <property type="entry name" value="Ribosomal_bS6"/>
</dbReference>
<sequence length="125" mass="14468">MVELYLVSAPHLLVAKVHESLDQKRRKISMAKYEILYIIRPNIEEEAKNALVARFDSILTDNGATVVESKDWEKRRLAYEIQDFREGLYHVVNVEANDDAALNEFDRLSKINGDILRHMIVKLDA</sequence>
<keyword evidence="4 5" id="KW-0689">Ribosomal protein</keyword>
<dbReference type="HAMAP" id="MF_00360">
    <property type="entry name" value="Ribosomal_bS6"/>
    <property type="match status" value="1"/>
</dbReference>
<dbReference type="SUPFAM" id="SSF54995">
    <property type="entry name" value="Ribosomal protein S6"/>
    <property type="match status" value="1"/>
</dbReference>
<keyword evidence="6" id="KW-1185">Reference proteome</keyword>
<evidence type="ECO:0000256" key="1">
    <source>
        <dbReference type="ARBA" id="ARBA00009512"/>
    </source>
</evidence>
<dbReference type="InterPro" id="IPR014717">
    <property type="entry name" value="Transl_elong_EF1B/ribsomal_bS6"/>
</dbReference>
<dbReference type="Proteomes" id="UP000003697">
    <property type="component" value="Unassembled WGS sequence"/>
</dbReference>
<keyword evidence="4" id="KW-0687">Ribonucleoprotein</keyword>
<organism evidence="5 6">
    <name type="scientific">Streptococcus vestibularis ATCC 49124</name>
    <dbReference type="NCBI Taxonomy" id="889206"/>
    <lineage>
        <taxon>Bacteria</taxon>
        <taxon>Bacillati</taxon>
        <taxon>Bacillota</taxon>
        <taxon>Bacilli</taxon>
        <taxon>Lactobacillales</taxon>
        <taxon>Streptococcaceae</taxon>
        <taxon>Streptococcus</taxon>
    </lineage>
</organism>
<dbReference type="EMBL" id="AEVI01000009">
    <property type="protein sequence ID" value="EFX96792.1"/>
    <property type="molecule type" value="Genomic_DNA"/>
</dbReference>
<dbReference type="NCBIfam" id="TIGR00166">
    <property type="entry name" value="S6"/>
    <property type="match status" value="1"/>
</dbReference>
<comment type="similarity">
    <text evidence="1 4">Belongs to the bacterial ribosomal protein bS6 family.</text>
</comment>
<protein>
    <recommendedName>
        <fullName evidence="3 4">Small ribosomal subunit protein bS6</fullName>
    </recommendedName>
</protein>
<name>A0ABN0CIE9_STRVE</name>
<gene>
    <name evidence="4 5" type="primary">rpsF</name>
    <name evidence="5" type="ORF">HMPREF9425_0245</name>
</gene>
<comment type="caution">
    <text evidence="5">The sequence shown here is derived from an EMBL/GenBank/DDBJ whole genome shotgun (WGS) entry which is preliminary data.</text>
</comment>
<dbReference type="InterPro" id="IPR020814">
    <property type="entry name" value="Ribosomal_S6_plastid/chlpt"/>
</dbReference>
<dbReference type="CDD" id="cd00473">
    <property type="entry name" value="bS6"/>
    <property type="match status" value="1"/>
</dbReference>